<evidence type="ECO:0000313" key="3">
    <source>
        <dbReference type="Proteomes" id="UP000001072"/>
    </source>
</evidence>
<dbReference type="AlphaFoldDB" id="F4SD63"/>
<dbReference type="GeneID" id="18933886"/>
<dbReference type="KEGG" id="mlr:MELLADRAFT_85581"/>
<name>F4SD63_MELLP</name>
<dbReference type="EMBL" id="GL883238">
    <property type="protein sequence ID" value="EGF97411.1"/>
    <property type="molecule type" value="Genomic_DNA"/>
</dbReference>
<keyword evidence="3" id="KW-1185">Reference proteome</keyword>
<dbReference type="VEuPathDB" id="FungiDB:MELLADRAFT_85581"/>
<evidence type="ECO:0000256" key="1">
    <source>
        <dbReference type="SAM" id="MobiDB-lite"/>
    </source>
</evidence>
<dbReference type="HOGENOM" id="CLU_056407_0_0_1"/>
<protein>
    <submittedName>
        <fullName evidence="2">Uncharacterized protein</fullName>
    </submittedName>
</protein>
<feature type="region of interest" description="Disordered" evidence="1">
    <location>
        <begin position="39"/>
        <end position="89"/>
    </location>
</feature>
<sequence length="315" mass="35974">MGVKQFIRFDQSLYLVASIQICRDLQYPRSEEVFRRNIGSSAVRSSQNSKQGPSNPSSPTNKVTPAALPITSSTDKTQHPPIPAPHAPSSFLDTNYIKLQTIADDLRPFLQSKWDAKMTKKITKPQIYRIVFHFDPATKSRPTHLKQVLIAAFDKDVKPLIQPYYISSRHPAGDEMETEETTKSDPDFDPLSSKTTCQMLRDAIQKKEPEVEIPKIARREGLLWLYKAYVDSDICIPKDSRWTSKPRVLAGDRLQRETVEDLRFALQLYAPQVFVHSVAMVHPVMVSLYQQFVREEPETVSRKAVEGFHYSIITI</sequence>
<dbReference type="Proteomes" id="UP000001072">
    <property type="component" value="Unassembled WGS sequence"/>
</dbReference>
<feature type="compositionally biased region" description="Polar residues" evidence="1">
    <location>
        <begin position="39"/>
        <end position="63"/>
    </location>
</feature>
<proteinExistence type="predicted"/>
<evidence type="ECO:0000313" key="2">
    <source>
        <dbReference type="EMBL" id="EGF97411.1"/>
    </source>
</evidence>
<dbReference type="OrthoDB" id="2511315at2759"/>
<dbReference type="RefSeq" id="XP_007419313.1">
    <property type="nucleotide sequence ID" value="XM_007419251.1"/>
</dbReference>
<dbReference type="InParanoid" id="F4SD63"/>
<reference evidence="3" key="1">
    <citation type="journal article" date="2011" name="Proc. Natl. Acad. Sci. U.S.A.">
        <title>Obligate biotrophy features unraveled by the genomic analysis of rust fungi.</title>
        <authorList>
            <person name="Duplessis S."/>
            <person name="Cuomo C.A."/>
            <person name="Lin Y.-C."/>
            <person name="Aerts A."/>
            <person name="Tisserant E."/>
            <person name="Veneault-Fourrey C."/>
            <person name="Joly D.L."/>
            <person name="Hacquard S."/>
            <person name="Amselem J."/>
            <person name="Cantarel B.L."/>
            <person name="Chiu R."/>
            <person name="Coutinho P.M."/>
            <person name="Feau N."/>
            <person name="Field M."/>
            <person name="Frey P."/>
            <person name="Gelhaye E."/>
            <person name="Goldberg J."/>
            <person name="Grabherr M.G."/>
            <person name="Kodira C.D."/>
            <person name="Kohler A."/>
            <person name="Kuees U."/>
            <person name="Lindquist E.A."/>
            <person name="Lucas S.M."/>
            <person name="Mago R."/>
            <person name="Mauceli E."/>
            <person name="Morin E."/>
            <person name="Murat C."/>
            <person name="Pangilinan J.L."/>
            <person name="Park R."/>
            <person name="Pearson M."/>
            <person name="Quesneville H."/>
            <person name="Rouhier N."/>
            <person name="Sakthikumar S."/>
            <person name="Salamov A.A."/>
            <person name="Schmutz J."/>
            <person name="Selles B."/>
            <person name="Shapiro H."/>
            <person name="Tanguay P."/>
            <person name="Tuskan G.A."/>
            <person name="Henrissat B."/>
            <person name="Van de Peer Y."/>
            <person name="Rouze P."/>
            <person name="Ellis J.G."/>
            <person name="Dodds P.N."/>
            <person name="Schein J.E."/>
            <person name="Zhong S."/>
            <person name="Hamelin R.C."/>
            <person name="Grigoriev I.V."/>
            <person name="Szabo L.J."/>
            <person name="Martin F."/>
        </authorList>
    </citation>
    <scope>NUCLEOTIDE SEQUENCE [LARGE SCALE GENOMIC DNA]</scope>
    <source>
        <strain evidence="3">98AG31 / pathotype 3-4-7</strain>
    </source>
</reference>
<feature type="region of interest" description="Disordered" evidence="1">
    <location>
        <begin position="171"/>
        <end position="191"/>
    </location>
</feature>
<accession>F4SD63</accession>
<organism evidence="3">
    <name type="scientific">Melampsora larici-populina (strain 98AG31 / pathotype 3-4-7)</name>
    <name type="common">Poplar leaf rust fungus</name>
    <dbReference type="NCBI Taxonomy" id="747676"/>
    <lineage>
        <taxon>Eukaryota</taxon>
        <taxon>Fungi</taxon>
        <taxon>Dikarya</taxon>
        <taxon>Basidiomycota</taxon>
        <taxon>Pucciniomycotina</taxon>
        <taxon>Pucciniomycetes</taxon>
        <taxon>Pucciniales</taxon>
        <taxon>Melampsoraceae</taxon>
        <taxon>Melampsora</taxon>
    </lineage>
</organism>
<gene>
    <name evidence="2" type="ORF">MELLADRAFT_85581</name>
</gene>